<dbReference type="EMBL" id="GCHU01008452">
    <property type="protein sequence ID" value="JAG88332.1"/>
    <property type="molecule type" value="Transcribed_RNA"/>
</dbReference>
<evidence type="ECO:0000313" key="10">
    <source>
        <dbReference type="EMBL" id="JAG88332.1"/>
    </source>
</evidence>
<feature type="region of interest" description="Disordered" evidence="9">
    <location>
        <begin position="532"/>
        <end position="566"/>
    </location>
</feature>
<evidence type="ECO:0000256" key="2">
    <source>
        <dbReference type="ARBA" id="ARBA00010793"/>
    </source>
</evidence>
<dbReference type="AlphaFoldDB" id="A0A0C9S987"/>
<evidence type="ECO:0000256" key="1">
    <source>
        <dbReference type="ARBA" id="ARBA00004508"/>
    </source>
</evidence>
<dbReference type="GO" id="GO:0099402">
    <property type="term" value="P:plant organ development"/>
    <property type="evidence" value="ECO:0007669"/>
    <property type="project" value="TreeGrafter"/>
</dbReference>
<evidence type="ECO:0000256" key="3">
    <source>
        <dbReference type="ARBA" id="ARBA00022528"/>
    </source>
</evidence>
<evidence type="ECO:0000256" key="8">
    <source>
        <dbReference type="ARBA" id="ARBA00023136"/>
    </source>
</evidence>
<keyword evidence="6" id="KW-0809">Transit peptide</keyword>
<evidence type="ECO:0000256" key="9">
    <source>
        <dbReference type="SAM" id="MobiDB-lite"/>
    </source>
</evidence>
<sequence length="566" mass="62229">MSQAVSSMPLSTSLPSNMLRKTLDQSVASVSPKSTVALPSASVRKVKIRSALLKFRRMPERQLSQKLVAVPARRRVLRIANFVVEDETEAEFALPEGKLSILVEQGLKGLKGFVVSPPSASVAPAKKKGFGSLGGVTLEKSKLEKVQPLQKFGAPPTADGGGGGDIGKKISHGGGDGGDDGGDDDDYFGDFDEGDDGDEGGFLRSIFIQEIFDREIVEAVLREWHKTMSDLPAGLLQACEMGLISTAQMVRYLSINARPTVSRFISRAMPQAVSRAFIGRMIADPAFLYKLLLEQTTTICCSAWWEFRHRKERIKREWDLALINVLTVSICNAAIVWTLAPCRSYGNTFRFNLENTLQKLPNNIFERSYPLREFDLQKRIHCFFYKAAELCMVGMAAGAANGALSQLLASRREGRTSLLIPPVSTSSLGYGAFLGLAGNLRYQLLYGIERVMHHHLNDIGLVIFLSTALRMINIQVGDVTRLAWLGLDVDPTDPLFKSENLLKAYNRPTEASKKASSNWFIAQKAQISGLFGGQQKSEENAQEPSPPSSSSTPRRRVTKRKVTARS</sequence>
<keyword evidence="5" id="KW-0812">Transmembrane</keyword>
<evidence type="ECO:0000256" key="6">
    <source>
        <dbReference type="ARBA" id="ARBA00022946"/>
    </source>
</evidence>
<evidence type="ECO:0000256" key="4">
    <source>
        <dbReference type="ARBA" id="ARBA00022640"/>
    </source>
</evidence>
<keyword evidence="4" id="KW-0934">Plastid</keyword>
<dbReference type="PANTHER" id="PTHR31038:SF2">
    <property type="entry name" value="PROTEIN RETICULATA-RELATED 1, CHLOROPLASTIC"/>
    <property type="match status" value="1"/>
</dbReference>
<dbReference type="PANTHER" id="PTHR31038">
    <property type="entry name" value="EXPRESSED PROTEIN-RELATED"/>
    <property type="match status" value="1"/>
</dbReference>
<feature type="region of interest" description="Disordered" evidence="9">
    <location>
        <begin position="147"/>
        <end position="191"/>
    </location>
</feature>
<comment type="similarity">
    <text evidence="2">Belongs to the RETICULATA family.</text>
</comment>
<dbReference type="EMBL" id="GCHU01008451">
    <property type="protein sequence ID" value="JAG88333.1"/>
    <property type="molecule type" value="Transcribed_RNA"/>
</dbReference>
<feature type="compositionally biased region" description="Basic residues" evidence="9">
    <location>
        <begin position="553"/>
        <end position="566"/>
    </location>
</feature>
<dbReference type="InterPro" id="IPR021825">
    <property type="entry name" value="RETICULATA-related"/>
</dbReference>
<proteinExistence type="inferred from homology"/>
<comment type="subcellular location">
    <subcellularLocation>
        <location evidence="1">Plastid</location>
        <location evidence="1">Chloroplast membrane</location>
        <topology evidence="1">Multi-pass membrane protein</topology>
    </subcellularLocation>
</comment>
<evidence type="ECO:0000313" key="11">
    <source>
        <dbReference type="EMBL" id="JAG88333.1"/>
    </source>
</evidence>
<name>A0A0C9S987_9CONI</name>
<feature type="compositionally biased region" description="Acidic residues" evidence="9">
    <location>
        <begin position="177"/>
        <end position="191"/>
    </location>
</feature>
<keyword evidence="8" id="KW-0472">Membrane</keyword>
<accession>A0A0C9S987</accession>
<evidence type="ECO:0000256" key="7">
    <source>
        <dbReference type="ARBA" id="ARBA00022989"/>
    </source>
</evidence>
<keyword evidence="3" id="KW-0150">Chloroplast</keyword>
<dbReference type="GO" id="GO:0009706">
    <property type="term" value="C:chloroplast inner membrane"/>
    <property type="evidence" value="ECO:0007669"/>
    <property type="project" value="TreeGrafter"/>
</dbReference>
<evidence type="ECO:0000256" key="5">
    <source>
        <dbReference type="ARBA" id="ARBA00022692"/>
    </source>
</evidence>
<protein>
    <submittedName>
        <fullName evidence="11">TSA: Wollemia nobilis Ref_Wollemi_Transcript_8504_2412 transcribed RNA sequence</fullName>
    </submittedName>
    <submittedName>
        <fullName evidence="10">TSA: Wollemia nobilis Ref_Wollemi_Transcript_8505_2514 transcribed RNA sequence</fullName>
    </submittedName>
</protein>
<organism evidence="11">
    <name type="scientific">Wollemia nobilis</name>
    <dbReference type="NCBI Taxonomy" id="56998"/>
    <lineage>
        <taxon>Eukaryota</taxon>
        <taxon>Viridiplantae</taxon>
        <taxon>Streptophyta</taxon>
        <taxon>Embryophyta</taxon>
        <taxon>Tracheophyta</taxon>
        <taxon>Spermatophyta</taxon>
        <taxon>Pinopsida</taxon>
        <taxon>Pinidae</taxon>
        <taxon>Conifers II</taxon>
        <taxon>Araucariales</taxon>
        <taxon>Araucariaceae</taxon>
        <taxon>Wollemia</taxon>
    </lineage>
</organism>
<dbReference type="Pfam" id="PF11891">
    <property type="entry name" value="RETICULATA-like"/>
    <property type="match status" value="1"/>
</dbReference>
<keyword evidence="7" id="KW-1133">Transmembrane helix</keyword>
<reference evidence="11" key="1">
    <citation type="submission" date="2015-02" db="EMBL/GenBank/DDBJ databases">
        <title>A transcriptome of Wollemia nobilis - a relic of Gondwana.</title>
        <authorList>
            <person name="Chia J.Y."/>
            <person name="Leong Y.S."/>
            <person name="Abdul Karim S."/>
            <person name="Wan Azmi N."/>
            <person name="Hercus R."/>
            <person name="Croft L."/>
        </authorList>
    </citation>
    <scope>NUCLEOTIDE SEQUENCE</scope>
    <source>
        <strain evidence="11">MaeBrown</strain>
        <tissue evidence="11">Leaf</tissue>
    </source>
</reference>